<evidence type="ECO:0000313" key="2">
    <source>
        <dbReference type="Proteomes" id="UP000011096"/>
    </source>
</evidence>
<proteinExistence type="predicted"/>
<name>A0A7J6IHB1_COLFN</name>
<reference evidence="1 2" key="2">
    <citation type="submission" date="2020-04" db="EMBL/GenBank/DDBJ databases">
        <title>Genome sequencing and assembly of multiple isolates from the Colletotrichum gloeosporioides species complex.</title>
        <authorList>
            <person name="Gan P."/>
            <person name="Shirasu K."/>
        </authorList>
    </citation>
    <scope>NUCLEOTIDE SEQUENCE [LARGE SCALE GENOMIC DNA]</scope>
    <source>
        <strain evidence="1 2">Nara gc5</strain>
    </source>
</reference>
<sequence>MRREEQLLRGTKATEELLRDVFSQLRLITFLLRVEATCSSDAESSLVAWEGVRQEVERLWIPLLEGWTAGEPGGSVLIDTGAGFTGLVREFDHLPEEIQEVVYVSAWSVEDIIIAHTLSDSVVAELLPGAEERFSGYPQIFAIIGDW</sequence>
<gene>
    <name evidence="1" type="ORF">CGGC5_v015999</name>
</gene>
<evidence type="ECO:0000313" key="1">
    <source>
        <dbReference type="EMBL" id="KAF4475424.1"/>
    </source>
</evidence>
<protein>
    <submittedName>
        <fullName evidence="1">Uncharacterized protein</fullName>
    </submittedName>
</protein>
<dbReference type="EMBL" id="ANPB02000010">
    <property type="protein sequence ID" value="KAF4475424.1"/>
    <property type="molecule type" value="Genomic_DNA"/>
</dbReference>
<dbReference type="InParanoid" id="A0A7J6IHB1"/>
<dbReference type="RefSeq" id="XP_066007283.1">
    <property type="nucleotide sequence ID" value="XM_066153395.1"/>
</dbReference>
<accession>A0A7J6IHB1</accession>
<reference evidence="1 2" key="1">
    <citation type="submission" date="2012-08" db="EMBL/GenBank/DDBJ databases">
        <authorList>
            <person name="Gan P.H.P."/>
            <person name="Ikeda K."/>
            <person name="Irieda H."/>
            <person name="Narusaka M."/>
            <person name="O'Connell R.J."/>
            <person name="Narusaka Y."/>
            <person name="Takano Y."/>
            <person name="Kubo Y."/>
            <person name="Shirasu K."/>
        </authorList>
    </citation>
    <scope>NUCLEOTIDE SEQUENCE [LARGE SCALE GENOMIC DNA]</scope>
    <source>
        <strain evidence="1 2">Nara gc5</strain>
    </source>
</reference>
<dbReference type="Proteomes" id="UP000011096">
    <property type="component" value="Unassembled WGS sequence"/>
</dbReference>
<dbReference type="GeneID" id="43612316"/>
<dbReference type="AlphaFoldDB" id="A0A7J6IHB1"/>
<keyword evidence="2" id="KW-1185">Reference proteome</keyword>
<organism evidence="1 2">
    <name type="scientific">Colletotrichum fructicola (strain Nara gc5)</name>
    <name type="common">Anthracnose fungus</name>
    <name type="synonym">Colletotrichum gloeosporioides (strain Nara gc5)</name>
    <dbReference type="NCBI Taxonomy" id="1213859"/>
    <lineage>
        <taxon>Eukaryota</taxon>
        <taxon>Fungi</taxon>
        <taxon>Dikarya</taxon>
        <taxon>Ascomycota</taxon>
        <taxon>Pezizomycotina</taxon>
        <taxon>Sordariomycetes</taxon>
        <taxon>Hypocreomycetidae</taxon>
        <taxon>Glomerellales</taxon>
        <taxon>Glomerellaceae</taxon>
        <taxon>Colletotrichum</taxon>
        <taxon>Colletotrichum gloeosporioides species complex</taxon>
    </lineage>
</organism>
<comment type="caution">
    <text evidence="1">The sequence shown here is derived from an EMBL/GenBank/DDBJ whole genome shotgun (WGS) entry which is preliminary data.</text>
</comment>